<dbReference type="GO" id="GO:0045892">
    <property type="term" value="P:negative regulation of DNA-templated transcription"/>
    <property type="evidence" value="ECO:0007669"/>
    <property type="project" value="TreeGrafter"/>
</dbReference>
<comment type="caution">
    <text evidence="6">The sequence shown here is derived from an EMBL/GenBank/DDBJ whole genome shotgun (WGS) entry which is preliminary data.</text>
</comment>
<dbReference type="EMBL" id="LKET01000030">
    <property type="protein sequence ID" value="KPU44496.1"/>
    <property type="molecule type" value="Genomic_DNA"/>
</dbReference>
<dbReference type="Pfam" id="PF09339">
    <property type="entry name" value="HTH_IclR"/>
    <property type="match status" value="1"/>
</dbReference>
<dbReference type="STRING" id="36849.OXPF_19900"/>
<dbReference type="Gene3D" id="1.10.10.10">
    <property type="entry name" value="Winged helix-like DNA-binding domain superfamily/Winged helix DNA-binding domain"/>
    <property type="match status" value="1"/>
</dbReference>
<dbReference type="SUPFAM" id="SSF55781">
    <property type="entry name" value="GAF domain-like"/>
    <property type="match status" value="1"/>
</dbReference>
<accession>A0A0N8NTD1</accession>
<dbReference type="OrthoDB" id="9791752at2"/>
<dbReference type="GO" id="GO:0003700">
    <property type="term" value="F:DNA-binding transcription factor activity"/>
    <property type="evidence" value="ECO:0007669"/>
    <property type="project" value="TreeGrafter"/>
</dbReference>
<dbReference type="Pfam" id="PF01614">
    <property type="entry name" value="IclR_C"/>
    <property type="match status" value="1"/>
</dbReference>
<dbReference type="SUPFAM" id="SSF46785">
    <property type="entry name" value="Winged helix' DNA-binding domain"/>
    <property type="match status" value="1"/>
</dbReference>
<dbReference type="PANTHER" id="PTHR30136:SF24">
    <property type="entry name" value="HTH-TYPE TRANSCRIPTIONAL REPRESSOR ALLR"/>
    <property type="match status" value="1"/>
</dbReference>
<evidence type="ECO:0000313" key="6">
    <source>
        <dbReference type="EMBL" id="KPU44496.1"/>
    </source>
</evidence>
<dbReference type="Proteomes" id="UP000050326">
    <property type="component" value="Unassembled WGS sequence"/>
</dbReference>
<evidence type="ECO:0000256" key="2">
    <source>
        <dbReference type="ARBA" id="ARBA00023125"/>
    </source>
</evidence>
<evidence type="ECO:0000259" key="4">
    <source>
        <dbReference type="PROSITE" id="PS51077"/>
    </source>
</evidence>
<keyword evidence="7" id="KW-1185">Reference proteome</keyword>
<keyword evidence="3" id="KW-0804">Transcription</keyword>
<organism evidence="6 7">
    <name type="scientific">Oxobacter pfennigii</name>
    <dbReference type="NCBI Taxonomy" id="36849"/>
    <lineage>
        <taxon>Bacteria</taxon>
        <taxon>Bacillati</taxon>
        <taxon>Bacillota</taxon>
        <taxon>Clostridia</taxon>
        <taxon>Eubacteriales</taxon>
        <taxon>Clostridiaceae</taxon>
        <taxon>Oxobacter</taxon>
    </lineage>
</organism>
<dbReference type="InterPro" id="IPR014757">
    <property type="entry name" value="Tscrpt_reg_IclR_C"/>
</dbReference>
<proteinExistence type="predicted"/>
<keyword evidence="1" id="KW-0805">Transcription regulation</keyword>
<dbReference type="GO" id="GO:0003677">
    <property type="term" value="F:DNA binding"/>
    <property type="evidence" value="ECO:0007669"/>
    <property type="project" value="UniProtKB-KW"/>
</dbReference>
<gene>
    <name evidence="6" type="primary">kdgR</name>
    <name evidence="6" type="ORF">OXPF_19900</name>
</gene>
<protein>
    <submittedName>
        <fullName evidence="6">Transcriptional regulator KdgR</fullName>
    </submittedName>
</protein>
<reference evidence="6 7" key="1">
    <citation type="submission" date="2015-09" db="EMBL/GenBank/DDBJ databases">
        <title>Genome sequence of Oxobacter pfennigii DSM 3222.</title>
        <authorList>
            <person name="Poehlein A."/>
            <person name="Bengelsdorf F.R."/>
            <person name="Schiel-Bengelsdorf B."/>
            <person name="Duerre P."/>
            <person name="Daniel R."/>
        </authorList>
    </citation>
    <scope>NUCLEOTIDE SEQUENCE [LARGE SCALE GENOMIC DNA]</scope>
    <source>
        <strain evidence="6 7">DSM 3222</strain>
    </source>
</reference>
<feature type="domain" description="IclR-ED" evidence="5">
    <location>
        <begin position="72"/>
        <end position="253"/>
    </location>
</feature>
<keyword evidence="2" id="KW-0238">DNA-binding</keyword>
<dbReference type="AlphaFoldDB" id="A0A0N8NTD1"/>
<feature type="domain" description="HTH iclR-type" evidence="4">
    <location>
        <begin position="9"/>
        <end position="71"/>
    </location>
</feature>
<dbReference type="PANTHER" id="PTHR30136">
    <property type="entry name" value="HELIX-TURN-HELIX TRANSCRIPTIONAL REGULATOR, ICLR FAMILY"/>
    <property type="match status" value="1"/>
</dbReference>
<dbReference type="InterPro" id="IPR036388">
    <property type="entry name" value="WH-like_DNA-bd_sf"/>
</dbReference>
<sequence>MVTEDKYNVKVIEKAASILKCFTLENPEWNLAELSKEVQLNRSTVKRILKTLIYVGFLEYVEKERKYRLGPACIMLGSTVLNQLDLRKVASRHLQKLTEITQETSNIAIFNNNTALVIDRYNSPQEVRAISRIGSIAYLHATAGGKIFLADLSDEELEKYIDKGVIRYTENTHITRGEIFDDVAKIRAERLALDLREAYDDRSAAASPIYNFENKIIASISVVAPCPRFEQKFDKITSEVKNTAYNISKEMGYMGSF</sequence>
<dbReference type="InterPro" id="IPR036390">
    <property type="entry name" value="WH_DNA-bd_sf"/>
</dbReference>
<dbReference type="PROSITE" id="PS51078">
    <property type="entry name" value="ICLR_ED"/>
    <property type="match status" value="1"/>
</dbReference>
<evidence type="ECO:0000313" key="7">
    <source>
        <dbReference type="Proteomes" id="UP000050326"/>
    </source>
</evidence>
<evidence type="ECO:0000256" key="1">
    <source>
        <dbReference type="ARBA" id="ARBA00023015"/>
    </source>
</evidence>
<evidence type="ECO:0000256" key="3">
    <source>
        <dbReference type="ARBA" id="ARBA00023163"/>
    </source>
</evidence>
<dbReference type="InterPro" id="IPR005471">
    <property type="entry name" value="Tscrpt_reg_IclR_N"/>
</dbReference>
<dbReference type="PROSITE" id="PS51077">
    <property type="entry name" value="HTH_ICLR"/>
    <property type="match status" value="1"/>
</dbReference>
<dbReference type="RefSeq" id="WP_054875041.1">
    <property type="nucleotide sequence ID" value="NZ_LKET01000030.1"/>
</dbReference>
<dbReference type="InterPro" id="IPR029016">
    <property type="entry name" value="GAF-like_dom_sf"/>
</dbReference>
<dbReference type="Gene3D" id="3.30.450.40">
    <property type="match status" value="1"/>
</dbReference>
<dbReference type="InterPro" id="IPR050707">
    <property type="entry name" value="HTH_MetabolicPath_Reg"/>
</dbReference>
<evidence type="ECO:0000259" key="5">
    <source>
        <dbReference type="PROSITE" id="PS51078"/>
    </source>
</evidence>
<dbReference type="SMART" id="SM00346">
    <property type="entry name" value="HTH_ICLR"/>
    <property type="match status" value="1"/>
</dbReference>
<name>A0A0N8NTD1_9CLOT</name>